<name>A0A023FAQ5_TRIIF</name>
<feature type="non-terminal residue" evidence="1">
    <location>
        <position position="68"/>
    </location>
</feature>
<sequence>MYQFAVIVFCPSYLIAFTSEENCFLIISIESSFLNHTPLFLAVYISSPVMILEIIRLSLSETFYVIAC</sequence>
<accession>A0A023FAQ5</accession>
<organism evidence="1">
    <name type="scientific">Triatoma infestans</name>
    <name type="common">Assassin bug</name>
    <dbReference type="NCBI Taxonomy" id="30076"/>
    <lineage>
        <taxon>Eukaryota</taxon>
        <taxon>Metazoa</taxon>
        <taxon>Ecdysozoa</taxon>
        <taxon>Arthropoda</taxon>
        <taxon>Hexapoda</taxon>
        <taxon>Insecta</taxon>
        <taxon>Pterygota</taxon>
        <taxon>Neoptera</taxon>
        <taxon>Paraneoptera</taxon>
        <taxon>Hemiptera</taxon>
        <taxon>Heteroptera</taxon>
        <taxon>Panheteroptera</taxon>
        <taxon>Cimicomorpha</taxon>
        <taxon>Reduviidae</taxon>
        <taxon>Triatominae</taxon>
        <taxon>Triatoma</taxon>
    </lineage>
</organism>
<reference evidence="1" key="1">
    <citation type="journal article" date="2014" name="PLoS Negl. Trop. Dis.">
        <title>An updated insight into the Sialotranscriptome of Triatoma infestans: developmental stage and geographic variations.</title>
        <authorList>
            <person name="Schwarz A."/>
            <person name="Medrano-Mercado N."/>
            <person name="Schaub G.A."/>
            <person name="Struchiner C.J."/>
            <person name="Bargues M.D."/>
            <person name="Levy M.Z."/>
            <person name="Ribeiro J.M."/>
        </authorList>
    </citation>
    <scope>NUCLEOTIDE SEQUENCE</scope>
    <source>
        <strain evidence="1">Chile</strain>
        <tissue evidence="1">Salivary glands</tissue>
    </source>
</reference>
<protein>
    <submittedName>
        <fullName evidence="1">Putative secreted protein</fullName>
    </submittedName>
</protein>
<dbReference type="EMBL" id="GBBI01000155">
    <property type="protein sequence ID" value="JAC18557.1"/>
    <property type="molecule type" value="mRNA"/>
</dbReference>
<proteinExistence type="evidence at transcript level"/>
<dbReference type="AlphaFoldDB" id="A0A023FAQ5"/>
<evidence type="ECO:0000313" key="1">
    <source>
        <dbReference type="EMBL" id="JAC18557.1"/>
    </source>
</evidence>